<proteinExistence type="predicted"/>
<evidence type="ECO:0000313" key="2">
    <source>
        <dbReference type="Proteomes" id="UP000800035"/>
    </source>
</evidence>
<evidence type="ECO:0000313" key="1">
    <source>
        <dbReference type="EMBL" id="KAF1963829.1"/>
    </source>
</evidence>
<sequence>YPFPPSIISYPFSTPPLPLPLFIPQPLPLLIPHPAPPPPPAILFLLLLPHQNSAPNMPKTTTGTNTASATTSPPPNRFGAYTAASSHVLPASGAFVHSAATALVALVVVWGVGGGEVVEEERGEEGEREGEDVVGRWGVGVAVAVGSGDEGGMSMEEGVVVEDEGEGEDSSLGGIDGEVEGGSGSIWRALGWWDFEGWGLALRGYGLDVIAVM</sequence>
<keyword evidence="2" id="KW-1185">Reference proteome</keyword>
<organism evidence="1 2">
    <name type="scientific">Byssothecium circinans</name>
    <dbReference type="NCBI Taxonomy" id="147558"/>
    <lineage>
        <taxon>Eukaryota</taxon>
        <taxon>Fungi</taxon>
        <taxon>Dikarya</taxon>
        <taxon>Ascomycota</taxon>
        <taxon>Pezizomycotina</taxon>
        <taxon>Dothideomycetes</taxon>
        <taxon>Pleosporomycetidae</taxon>
        <taxon>Pleosporales</taxon>
        <taxon>Massarineae</taxon>
        <taxon>Massarinaceae</taxon>
        <taxon>Byssothecium</taxon>
    </lineage>
</organism>
<dbReference type="EMBL" id="ML976977">
    <property type="protein sequence ID" value="KAF1963829.1"/>
    <property type="molecule type" value="Genomic_DNA"/>
</dbReference>
<accession>A0A6A5UIM6</accession>
<gene>
    <name evidence="1" type="ORF">CC80DRAFT_557821</name>
</gene>
<protein>
    <submittedName>
        <fullName evidence="1">Uncharacterized protein</fullName>
    </submittedName>
</protein>
<dbReference type="Proteomes" id="UP000800035">
    <property type="component" value="Unassembled WGS sequence"/>
</dbReference>
<reference evidence="1" key="1">
    <citation type="journal article" date="2020" name="Stud. Mycol.">
        <title>101 Dothideomycetes genomes: a test case for predicting lifestyles and emergence of pathogens.</title>
        <authorList>
            <person name="Haridas S."/>
            <person name="Albert R."/>
            <person name="Binder M."/>
            <person name="Bloem J."/>
            <person name="Labutti K."/>
            <person name="Salamov A."/>
            <person name="Andreopoulos B."/>
            <person name="Baker S."/>
            <person name="Barry K."/>
            <person name="Bills G."/>
            <person name="Bluhm B."/>
            <person name="Cannon C."/>
            <person name="Castanera R."/>
            <person name="Culley D."/>
            <person name="Daum C."/>
            <person name="Ezra D."/>
            <person name="Gonzalez J."/>
            <person name="Henrissat B."/>
            <person name="Kuo A."/>
            <person name="Liang C."/>
            <person name="Lipzen A."/>
            <person name="Lutzoni F."/>
            <person name="Magnuson J."/>
            <person name="Mondo S."/>
            <person name="Nolan M."/>
            <person name="Ohm R."/>
            <person name="Pangilinan J."/>
            <person name="Park H.-J."/>
            <person name="Ramirez L."/>
            <person name="Alfaro M."/>
            <person name="Sun H."/>
            <person name="Tritt A."/>
            <person name="Yoshinaga Y."/>
            <person name="Zwiers L.-H."/>
            <person name="Turgeon B."/>
            <person name="Goodwin S."/>
            <person name="Spatafora J."/>
            <person name="Crous P."/>
            <person name="Grigoriev I."/>
        </authorList>
    </citation>
    <scope>NUCLEOTIDE SEQUENCE</scope>
    <source>
        <strain evidence="1">CBS 675.92</strain>
    </source>
</reference>
<dbReference type="AlphaFoldDB" id="A0A6A5UIM6"/>
<feature type="non-terminal residue" evidence="1">
    <location>
        <position position="1"/>
    </location>
</feature>
<name>A0A6A5UIM6_9PLEO</name>